<name>E4ZLK0_LEPMJ</name>
<dbReference type="AlphaFoldDB" id="E4ZLK0"/>
<evidence type="ECO:0000313" key="2">
    <source>
        <dbReference type="Proteomes" id="UP000002668"/>
    </source>
</evidence>
<sequence length="63" mass="6781">MVKRFARNPQISWMAQGVDKAAGSLRVGNLGSGRQSQLDARNILGLDSEDRFRQLSPPIGVGG</sequence>
<dbReference type="EMBL" id="FP929094">
    <property type="protein sequence ID" value="CBX92680.1"/>
    <property type="molecule type" value="Genomic_DNA"/>
</dbReference>
<keyword evidence="2" id="KW-1185">Reference proteome</keyword>
<dbReference type="InParanoid" id="E4ZLK0"/>
<reference evidence="2" key="1">
    <citation type="journal article" date="2011" name="Nat. Commun.">
        <title>Effector diversification within compartments of the Leptosphaeria maculans genome affected by Repeat-Induced Point mutations.</title>
        <authorList>
            <person name="Rouxel T."/>
            <person name="Grandaubert J."/>
            <person name="Hane J.K."/>
            <person name="Hoede C."/>
            <person name="van de Wouw A.P."/>
            <person name="Couloux A."/>
            <person name="Dominguez V."/>
            <person name="Anthouard V."/>
            <person name="Bally P."/>
            <person name="Bourras S."/>
            <person name="Cozijnsen A.J."/>
            <person name="Ciuffetti L.M."/>
            <person name="Degrave A."/>
            <person name="Dilmaghani A."/>
            <person name="Duret L."/>
            <person name="Fudal I."/>
            <person name="Goodwin S.B."/>
            <person name="Gout L."/>
            <person name="Glaser N."/>
            <person name="Linglin J."/>
            <person name="Kema G.H.J."/>
            <person name="Lapalu N."/>
            <person name="Lawrence C.B."/>
            <person name="May K."/>
            <person name="Meyer M."/>
            <person name="Ollivier B."/>
            <person name="Poulain J."/>
            <person name="Schoch C.L."/>
            <person name="Simon A."/>
            <person name="Spatafora J.W."/>
            <person name="Stachowiak A."/>
            <person name="Turgeon B.G."/>
            <person name="Tyler B.M."/>
            <person name="Vincent D."/>
            <person name="Weissenbach J."/>
            <person name="Amselem J."/>
            <person name="Quesneville H."/>
            <person name="Oliver R.P."/>
            <person name="Wincker P."/>
            <person name="Balesdent M.-H."/>
            <person name="Howlett B.J."/>
        </authorList>
    </citation>
    <scope>NUCLEOTIDE SEQUENCE [LARGE SCALE GENOMIC DNA]</scope>
    <source>
        <strain evidence="2">JN3 / isolate v23.1.3 / race Av1-4-5-6-7-8</strain>
    </source>
</reference>
<gene>
    <name evidence="1" type="ORF">LEMA_uP053860.1</name>
</gene>
<proteinExistence type="predicted"/>
<dbReference type="Proteomes" id="UP000002668">
    <property type="component" value="Genome"/>
</dbReference>
<dbReference type="HOGENOM" id="CLU_2886234_0_0_1"/>
<dbReference type="VEuPathDB" id="FungiDB:LEMA_uP053860.1"/>
<accession>E4ZLK0</accession>
<protein>
    <submittedName>
        <fullName evidence="1">Predicted protein</fullName>
    </submittedName>
</protein>
<evidence type="ECO:0000313" key="1">
    <source>
        <dbReference type="EMBL" id="CBX92680.1"/>
    </source>
</evidence>
<organism evidence="2">
    <name type="scientific">Leptosphaeria maculans (strain JN3 / isolate v23.1.3 / race Av1-4-5-6-7-8)</name>
    <name type="common">Blackleg fungus</name>
    <name type="synonym">Phoma lingam</name>
    <dbReference type="NCBI Taxonomy" id="985895"/>
    <lineage>
        <taxon>Eukaryota</taxon>
        <taxon>Fungi</taxon>
        <taxon>Dikarya</taxon>
        <taxon>Ascomycota</taxon>
        <taxon>Pezizomycotina</taxon>
        <taxon>Dothideomycetes</taxon>
        <taxon>Pleosporomycetidae</taxon>
        <taxon>Pleosporales</taxon>
        <taxon>Pleosporineae</taxon>
        <taxon>Leptosphaeriaceae</taxon>
        <taxon>Plenodomus</taxon>
        <taxon>Plenodomus lingam/Leptosphaeria maculans species complex</taxon>
    </lineage>
</organism>